<comment type="caution">
    <text evidence="7">The sequence shown here is derived from an EMBL/GenBank/DDBJ whole genome shotgun (WGS) entry which is preliminary data.</text>
</comment>
<evidence type="ECO:0000313" key="8">
    <source>
        <dbReference type="Proteomes" id="UP000824099"/>
    </source>
</evidence>
<evidence type="ECO:0000256" key="2">
    <source>
        <dbReference type="ARBA" id="ARBA00022862"/>
    </source>
</evidence>
<dbReference type="InterPro" id="IPR036249">
    <property type="entry name" value="Thioredoxin-like_sf"/>
</dbReference>
<evidence type="ECO:0000256" key="1">
    <source>
        <dbReference type="ARBA" id="ARBA00022559"/>
    </source>
</evidence>
<keyword evidence="2" id="KW-0049">Antioxidant</keyword>
<proteinExistence type="predicted"/>
<dbReference type="GO" id="GO:0004601">
    <property type="term" value="F:peroxidase activity"/>
    <property type="evidence" value="ECO:0007669"/>
    <property type="project" value="UniProtKB-KW"/>
</dbReference>
<dbReference type="AlphaFoldDB" id="A0A9D1MPC2"/>
<dbReference type="PIRSF" id="PIRSF000239">
    <property type="entry name" value="AHPC"/>
    <property type="match status" value="1"/>
</dbReference>
<name>A0A9D1MPC2_9FIRM</name>
<evidence type="ECO:0000259" key="6">
    <source>
        <dbReference type="PROSITE" id="PS51352"/>
    </source>
</evidence>
<dbReference type="InterPro" id="IPR000866">
    <property type="entry name" value="AhpC/TSA"/>
</dbReference>
<organism evidence="7 8">
    <name type="scientific">Candidatus Avacidaminococcus intestinavium</name>
    <dbReference type="NCBI Taxonomy" id="2840684"/>
    <lineage>
        <taxon>Bacteria</taxon>
        <taxon>Bacillati</taxon>
        <taxon>Bacillota</taxon>
        <taxon>Negativicutes</taxon>
        <taxon>Acidaminococcales</taxon>
        <taxon>Acidaminococcaceae</taxon>
        <taxon>Acidaminococcaceae incertae sedis</taxon>
        <taxon>Candidatus Avacidaminococcus</taxon>
    </lineage>
</organism>
<sequence length="151" mass="16891">MEDIIKSGEQAPEFTLYDQNGMAVSLQELRGKKVLLSWHPLAWTGVCTDQMRLLERNYQRLAEKNIVALGISVDPQPSKAAWAKVLCLSELKILADFYPLGQVTKAYGVFSSEYGASKRANVLVDESGKVIWSKKYEIKTLPDVEEILAQA</sequence>
<dbReference type="EMBL" id="DVNI01000042">
    <property type="protein sequence ID" value="HIU64016.1"/>
    <property type="molecule type" value="Genomic_DNA"/>
</dbReference>
<keyword evidence="4" id="KW-0676">Redox-active center</keyword>
<evidence type="ECO:0000256" key="4">
    <source>
        <dbReference type="ARBA" id="ARBA00023284"/>
    </source>
</evidence>
<reference evidence="7" key="2">
    <citation type="journal article" date="2021" name="PeerJ">
        <title>Extensive microbial diversity within the chicken gut microbiome revealed by metagenomics and culture.</title>
        <authorList>
            <person name="Gilroy R."/>
            <person name="Ravi A."/>
            <person name="Getino M."/>
            <person name="Pursley I."/>
            <person name="Horton D.L."/>
            <person name="Alikhan N.F."/>
            <person name="Baker D."/>
            <person name="Gharbi K."/>
            <person name="Hall N."/>
            <person name="Watson M."/>
            <person name="Adriaenssens E.M."/>
            <person name="Foster-Nyarko E."/>
            <person name="Jarju S."/>
            <person name="Secka A."/>
            <person name="Antonio M."/>
            <person name="Oren A."/>
            <person name="Chaudhuri R.R."/>
            <person name="La Ragione R."/>
            <person name="Hildebrand F."/>
            <person name="Pallen M.J."/>
        </authorList>
    </citation>
    <scope>NUCLEOTIDE SEQUENCE</scope>
    <source>
        <strain evidence="7">CHK160-1198</strain>
    </source>
</reference>
<feature type="domain" description="Thioredoxin" evidence="6">
    <location>
        <begin position="5"/>
        <end position="151"/>
    </location>
</feature>
<dbReference type="Gene3D" id="3.40.30.10">
    <property type="entry name" value="Glutaredoxin"/>
    <property type="match status" value="1"/>
</dbReference>
<gene>
    <name evidence="7" type="ORF">IAB06_03105</name>
</gene>
<evidence type="ECO:0000313" key="7">
    <source>
        <dbReference type="EMBL" id="HIU64016.1"/>
    </source>
</evidence>
<dbReference type="Pfam" id="PF00578">
    <property type="entry name" value="AhpC-TSA"/>
    <property type="match status" value="1"/>
</dbReference>
<dbReference type="PROSITE" id="PS51352">
    <property type="entry name" value="THIOREDOXIN_2"/>
    <property type="match status" value="1"/>
</dbReference>
<evidence type="ECO:0000256" key="5">
    <source>
        <dbReference type="PIRSR" id="PIRSR000239-1"/>
    </source>
</evidence>
<reference evidence="7" key="1">
    <citation type="submission" date="2020-10" db="EMBL/GenBank/DDBJ databases">
        <authorList>
            <person name="Gilroy R."/>
        </authorList>
    </citation>
    <scope>NUCLEOTIDE SEQUENCE</scope>
    <source>
        <strain evidence="7">CHK160-1198</strain>
    </source>
</reference>
<dbReference type="SUPFAM" id="SSF52833">
    <property type="entry name" value="Thioredoxin-like"/>
    <property type="match status" value="1"/>
</dbReference>
<evidence type="ECO:0000256" key="3">
    <source>
        <dbReference type="ARBA" id="ARBA00023002"/>
    </source>
</evidence>
<feature type="active site" description="Cysteine sulfenic acid (-SOH) intermediate; for peroxidase activity" evidence="5">
    <location>
        <position position="47"/>
    </location>
</feature>
<dbReference type="PANTHER" id="PTHR43110">
    <property type="entry name" value="THIOL PEROXIDASE"/>
    <property type="match status" value="1"/>
</dbReference>
<dbReference type="Proteomes" id="UP000824099">
    <property type="component" value="Unassembled WGS sequence"/>
</dbReference>
<dbReference type="InterPro" id="IPR050455">
    <property type="entry name" value="Tpx_Peroxidase_subfamily"/>
</dbReference>
<keyword evidence="3" id="KW-0560">Oxidoreductase</keyword>
<keyword evidence="1" id="KW-0575">Peroxidase</keyword>
<accession>A0A9D1MPC2</accession>
<dbReference type="PANTHER" id="PTHR43110:SF1">
    <property type="entry name" value="THIOL PEROXIDASE"/>
    <property type="match status" value="1"/>
</dbReference>
<dbReference type="InterPro" id="IPR013766">
    <property type="entry name" value="Thioredoxin_domain"/>
</dbReference>
<protein>
    <submittedName>
        <fullName evidence="7">Redoxin domain-containing protein</fullName>
    </submittedName>
</protein>
<dbReference type="InterPro" id="IPR024706">
    <property type="entry name" value="Peroxiredoxin_AhpC-typ"/>
</dbReference>